<organism evidence="3 4">
    <name type="scientific">Venturia nashicola</name>
    <dbReference type="NCBI Taxonomy" id="86259"/>
    <lineage>
        <taxon>Eukaryota</taxon>
        <taxon>Fungi</taxon>
        <taxon>Dikarya</taxon>
        <taxon>Ascomycota</taxon>
        <taxon>Pezizomycotina</taxon>
        <taxon>Dothideomycetes</taxon>
        <taxon>Pleosporomycetidae</taxon>
        <taxon>Venturiales</taxon>
        <taxon>Venturiaceae</taxon>
        <taxon>Venturia</taxon>
    </lineage>
</organism>
<sequence>MATQITTARPIQALRQRRESARPGPARVNTRATTTDAMESNMVLNQPPPYVITAEYILRKFAGCAPSLILHLHPTHFRFDQQDGNFGYNSEMRLILEHVQNKTVPHEILAELFASGVKFYDGCLIVEIHNHRVGVDTDAANAAKTVGSSTQKPYSIHNWNAHITPSPYVPYPEQSMKDSPSSKAAEKQPMPAPDQPASAMQKKASKMPKIFTTVLFSTQSSLLEEMNILARTEYEKPGKRLLNGQSSKDGATPHPPTPLTSVPPTPLISKGSSKHPQMILTEDNAHEWEAEVINRTAPPLFLDPAIDFAHSQQLIEQWEHPLHCAPPPAPKARKRTTAELAADEAQAASEERFMLAFDERHSSLLASGSTGGAADAGRSGVTGTFEADFKPFKVLENVRMQYAERERAKKEQEAEQASAKRQRQEAESAKRRERAEQDRQMQQQSQQRQAQQQENLARQQQIQQAQRAAAEHAQSQQQTNMSTPVTANPQQIPMSMSMPQASHLQASQATQMSPINRQQTPMSASPVINGTPMTSVPMTSVPMTSVPMATSLSNQAAGSPARPPSAMQQHHQGLGMVRQQSQQHPGSNHGTPQVQNTPSMPSAVPVTRHQTPTPRVNQGSPMAGQMQHSTPSMMPSQLATPTGQQFTPEQRQHMLNQQRLARQAQQMQQMGNPISQQQQNLIIQYQQQQQQLQHQQRIQQMNGGTPTPQGGMQHNMSQAMQMQNSQMNNPQMQQMNSQRQQQNPIMNSINQRLAAMKQQYQNQYMSEANNRSQQFMAQFGGLPPPPDRLQQFQQQELSQKQRASLMIDQKLQMQGKQFVLQAQEAQRASQTQQALQMQGGGQHNGMMNNGGQNQQMMQNGQGMQMQNTTGGGMMVGQQNAAAQQAYLLNMQQQRQQMVARQRQMNMQHMGAQQQQQGGQQQGMMNGMSTGLPNTSNGNMGGQMGMGVGQMGMNGQMGMGGGGGGMGGGNQMPQGMGGMPNTANMNPQQMMQLQQQMMVVRQQQMNMGNMGQNGMGGGMM</sequence>
<protein>
    <recommendedName>
        <fullName evidence="2">Spt20-like SEP domain-containing protein</fullName>
    </recommendedName>
</protein>
<dbReference type="InterPro" id="IPR021950">
    <property type="entry name" value="Spt20"/>
</dbReference>
<gene>
    <name evidence="3" type="ORF">E6O75_ATG10375</name>
</gene>
<feature type="compositionally biased region" description="Polar residues" evidence="1">
    <location>
        <begin position="578"/>
        <end position="600"/>
    </location>
</feature>
<feature type="compositionally biased region" description="Polar residues" evidence="1">
    <location>
        <begin position="608"/>
        <end position="643"/>
    </location>
</feature>
<dbReference type="STRING" id="86259.A0A4Z1NPI8"/>
<feature type="region of interest" description="Disordered" evidence="1">
    <location>
        <begin position="406"/>
        <end position="643"/>
    </location>
</feature>
<feature type="domain" description="Spt20-like SEP" evidence="2">
    <location>
        <begin position="64"/>
        <end position="316"/>
    </location>
</feature>
<name>A0A4Z1NPI8_9PEZI</name>
<feature type="region of interest" description="Disordered" evidence="1">
    <location>
        <begin position="169"/>
        <end position="204"/>
    </location>
</feature>
<dbReference type="Proteomes" id="UP000298493">
    <property type="component" value="Unassembled WGS sequence"/>
</dbReference>
<evidence type="ECO:0000256" key="1">
    <source>
        <dbReference type="SAM" id="MobiDB-lite"/>
    </source>
</evidence>
<dbReference type="GO" id="GO:0000124">
    <property type="term" value="C:SAGA complex"/>
    <property type="evidence" value="ECO:0007669"/>
    <property type="project" value="InterPro"/>
</dbReference>
<proteinExistence type="predicted"/>
<feature type="region of interest" description="Disordered" evidence="1">
    <location>
        <begin position="1"/>
        <end position="29"/>
    </location>
</feature>
<feature type="compositionally biased region" description="Pro residues" evidence="1">
    <location>
        <begin position="253"/>
        <end position="266"/>
    </location>
</feature>
<dbReference type="InterPro" id="IPR046468">
    <property type="entry name" value="Spt20-like_SEP"/>
</dbReference>
<dbReference type="PANTHER" id="PTHR13526:SF8">
    <property type="entry name" value="TRANSCRIPTION FACTOR SPT20 HOMOLOG"/>
    <property type="match status" value="1"/>
</dbReference>
<dbReference type="Pfam" id="PF12090">
    <property type="entry name" value="Spt20_SEP"/>
    <property type="match status" value="1"/>
</dbReference>
<feature type="compositionally biased region" description="Polar residues" evidence="1">
    <location>
        <begin position="479"/>
        <end position="557"/>
    </location>
</feature>
<dbReference type="PANTHER" id="PTHR13526">
    <property type="entry name" value="TRANSCRIPTION FACTOR SPT20 HOMOLOG"/>
    <property type="match status" value="1"/>
</dbReference>
<feature type="compositionally biased region" description="Basic and acidic residues" evidence="1">
    <location>
        <begin position="422"/>
        <end position="439"/>
    </location>
</feature>
<dbReference type="EMBL" id="SNSC02000015">
    <property type="protein sequence ID" value="TID17730.1"/>
    <property type="molecule type" value="Genomic_DNA"/>
</dbReference>
<dbReference type="GO" id="GO:0003712">
    <property type="term" value="F:transcription coregulator activity"/>
    <property type="evidence" value="ECO:0007669"/>
    <property type="project" value="InterPro"/>
</dbReference>
<accession>A0A4Z1NPI8</accession>
<feature type="compositionally biased region" description="Low complexity" evidence="1">
    <location>
        <begin position="440"/>
        <end position="478"/>
    </location>
</feature>
<comment type="caution">
    <text evidence="3">The sequence shown here is derived from an EMBL/GenBank/DDBJ whole genome shotgun (WGS) entry which is preliminary data.</text>
</comment>
<evidence type="ECO:0000313" key="3">
    <source>
        <dbReference type="EMBL" id="TID17730.1"/>
    </source>
</evidence>
<evidence type="ECO:0000313" key="4">
    <source>
        <dbReference type="Proteomes" id="UP000298493"/>
    </source>
</evidence>
<feature type="region of interest" description="Disordered" evidence="1">
    <location>
        <begin position="236"/>
        <end position="275"/>
    </location>
</feature>
<dbReference type="GO" id="GO:0006357">
    <property type="term" value="P:regulation of transcription by RNA polymerase II"/>
    <property type="evidence" value="ECO:0007669"/>
    <property type="project" value="TreeGrafter"/>
</dbReference>
<evidence type="ECO:0000259" key="2">
    <source>
        <dbReference type="Pfam" id="PF12090"/>
    </source>
</evidence>
<keyword evidence="4" id="KW-1185">Reference proteome</keyword>
<reference evidence="3 4" key="1">
    <citation type="submission" date="2019-04" db="EMBL/GenBank/DDBJ databases">
        <title>High contiguity whole genome sequence and gene annotation resource for two Venturia nashicola isolates.</title>
        <authorList>
            <person name="Prokchorchik M."/>
            <person name="Won K."/>
            <person name="Lee Y."/>
            <person name="Choi E.D."/>
            <person name="Segonzac C."/>
            <person name="Sohn K.H."/>
        </authorList>
    </citation>
    <scope>NUCLEOTIDE SEQUENCE [LARGE SCALE GENOMIC DNA]</scope>
    <source>
        <strain evidence="3 4">PRI2</strain>
    </source>
</reference>
<dbReference type="AlphaFoldDB" id="A0A4Z1NPI8"/>